<dbReference type="EMBL" id="FNTI01000001">
    <property type="protein sequence ID" value="SEC44661.1"/>
    <property type="molecule type" value="Genomic_DNA"/>
</dbReference>
<reference evidence="2 3" key="1">
    <citation type="submission" date="2016-10" db="EMBL/GenBank/DDBJ databases">
        <authorList>
            <person name="de Groot N.N."/>
        </authorList>
    </citation>
    <scope>NUCLEOTIDE SEQUENCE [LARGE SCALE GENOMIC DNA]</scope>
    <source>
        <strain evidence="2 3">GAS522</strain>
    </source>
</reference>
<dbReference type="CDD" id="cd01948">
    <property type="entry name" value="EAL"/>
    <property type="match status" value="1"/>
</dbReference>
<dbReference type="Gene3D" id="3.20.20.450">
    <property type="entry name" value="EAL domain"/>
    <property type="match status" value="1"/>
</dbReference>
<sequence>MIVSALGQLQRRPKEFASAKDLVAGLEVDEPKLVFLDVALDGSDAIDVIRQLGAAGYSGAVQLMSGRDTTLLTEIETVGKRHGLVMLPPLQKPFRLEAIRAVANDVGIDRRSAAPRRIDLQHALDQNWMELWYQPKIDLRTMQFSGAEGLARVRHPKHGVLSPASFLPNAGEEALIALTEWALVTAHRDWENFTAADLFVKQAINVPVCALLKAPIAAILRAERPRDPRWPGIILEVTEDEFLRDVGLAHEAATQLRIYGATLAIDDFGAGYSSLARLKMLPFAEIKLDRSFVTNCASDPTNKALCQAIVDLAHGFGSLAVAEGVETAADLRALHGMGCDLAQGYLLAKPTPRDELITVLQTRKLRQKAS</sequence>
<organism evidence="2 3">
    <name type="scientific">Bradyrhizobium lablabi</name>
    <dbReference type="NCBI Taxonomy" id="722472"/>
    <lineage>
        <taxon>Bacteria</taxon>
        <taxon>Pseudomonadati</taxon>
        <taxon>Pseudomonadota</taxon>
        <taxon>Alphaproteobacteria</taxon>
        <taxon>Hyphomicrobiales</taxon>
        <taxon>Nitrobacteraceae</taxon>
        <taxon>Bradyrhizobium</taxon>
    </lineage>
</organism>
<feature type="domain" description="EAL" evidence="1">
    <location>
        <begin position="113"/>
        <end position="364"/>
    </location>
</feature>
<evidence type="ECO:0000259" key="1">
    <source>
        <dbReference type="PROSITE" id="PS50883"/>
    </source>
</evidence>
<dbReference type="Proteomes" id="UP000183208">
    <property type="component" value="Unassembled WGS sequence"/>
</dbReference>
<name>A0A1M6UD79_9BRAD</name>
<proteinExistence type="predicted"/>
<gene>
    <name evidence="2" type="ORF">SAMN05444171_1434</name>
</gene>
<accession>A0A1M6UD79</accession>
<dbReference type="InterPro" id="IPR011006">
    <property type="entry name" value="CheY-like_superfamily"/>
</dbReference>
<dbReference type="Pfam" id="PF00563">
    <property type="entry name" value="EAL"/>
    <property type="match status" value="1"/>
</dbReference>
<dbReference type="PANTHER" id="PTHR33121:SF70">
    <property type="entry name" value="SIGNALING PROTEIN YKOW"/>
    <property type="match status" value="1"/>
</dbReference>
<dbReference type="SUPFAM" id="SSF52172">
    <property type="entry name" value="CheY-like"/>
    <property type="match status" value="1"/>
</dbReference>
<evidence type="ECO:0000313" key="3">
    <source>
        <dbReference type="Proteomes" id="UP000183208"/>
    </source>
</evidence>
<dbReference type="SMART" id="SM00052">
    <property type="entry name" value="EAL"/>
    <property type="match status" value="1"/>
</dbReference>
<dbReference type="PANTHER" id="PTHR33121">
    <property type="entry name" value="CYCLIC DI-GMP PHOSPHODIESTERASE PDEF"/>
    <property type="match status" value="1"/>
</dbReference>
<dbReference type="SUPFAM" id="SSF141868">
    <property type="entry name" value="EAL domain-like"/>
    <property type="match status" value="1"/>
</dbReference>
<protein>
    <submittedName>
        <fullName evidence="2">EAL domain, c-di-GMP-specific phosphodiesterase class I (Or its enzymatically inactive variant)</fullName>
    </submittedName>
</protein>
<dbReference type="GO" id="GO:0071111">
    <property type="term" value="F:cyclic-guanylate-specific phosphodiesterase activity"/>
    <property type="evidence" value="ECO:0007669"/>
    <property type="project" value="InterPro"/>
</dbReference>
<dbReference type="InterPro" id="IPR035919">
    <property type="entry name" value="EAL_sf"/>
</dbReference>
<dbReference type="PROSITE" id="PS50883">
    <property type="entry name" value="EAL"/>
    <property type="match status" value="1"/>
</dbReference>
<dbReference type="Gene3D" id="3.40.50.2300">
    <property type="match status" value="1"/>
</dbReference>
<evidence type="ECO:0000313" key="2">
    <source>
        <dbReference type="EMBL" id="SEC44661.1"/>
    </source>
</evidence>
<dbReference type="AlphaFoldDB" id="A0A1M6UD79"/>
<dbReference type="InterPro" id="IPR001633">
    <property type="entry name" value="EAL_dom"/>
</dbReference>
<dbReference type="InterPro" id="IPR050706">
    <property type="entry name" value="Cyclic-di-GMP_PDE-like"/>
</dbReference>